<name>A0A3P1X037_9ACTN</name>
<evidence type="ECO:0000256" key="1">
    <source>
        <dbReference type="SAM" id="MobiDB-lite"/>
    </source>
</evidence>
<evidence type="ECO:0000313" key="4">
    <source>
        <dbReference type="Proteomes" id="UP000280935"/>
    </source>
</evidence>
<organism evidence="3 4">
    <name type="scientific">Arachnia propionica</name>
    <dbReference type="NCBI Taxonomy" id="1750"/>
    <lineage>
        <taxon>Bacteria</taxon>
        <taxon>Bacillati</taxon>
        <taxon>Actinomycetota</taxon>
        <taxon>Actinomycetes</taxon>
        <taxon>Propionibacteriales</taxon>
        <taxon>Propionibacteriaceae</taxon>
        <taxon>Arachnia</taxon>
    </lineage>
</organism>
<feature type="chain" id="PRO_5018239695" evidence="2">
    <location>
        <begin position="28"/>
        <end position="178"/>
    </location>
</feature>
<proteinExistence type="predicted"/>
<dbReference type="RefSeq" id="WP_125226429.1">
    <property type="nucleotide sequence ID" value="NZ_RQYT01000001.1"/>
</dbReference>
<dbReference type="EMBL" id="RQYT01000001">
    <property type="protein sequence ID" value="RRD51327.1"/>
    <property type="molecule type" value="Genomic_DNA"/>
</dbReference>
<protein>
    <submittedName>
        <fullName evidence="3">Uncharacterized protein</fullName>
    </submittedName>
</protein>
<feature type="signal peptide" evidence="2">
    <location>
        <begin position="1"/>
        <end position="27"/>
    </location>
</feature>
<evidence type="ECO:0000313" key="3">
    <source>
        <dbReference type="EMBL" id="RRD51327.1"/>
    </source>
</evidence>
<feature type="compositionally biased region" description="Low complexity" evidence="1">
    <location>
        <begin position="32"/>
        <end position="44"/>
    </location>
</feature>
<reference evidence="3 4" key="1">
    <citation type="submission" date="2018-11" db="EMBL/GenBank/DDBJ databases">
        <title>Genomes From Bacteria Associated with the Canine Oral Cavity: a Test Case for Automated Genome-Based Taxonomic Assignment.</title>
        <authorList>
            <person name="Coil D.A."/>
            <person name="Jospin G."/>
            <person name="Darling A.E."/>
            <person name="Wallis C."/>
            <person name="Davis I.J."/>
            <person name="Harris S."/>
            <person name="Eisen J.A."/>
            <person name="Holcombe L.J."/>
            <person name="O'Flynn C."/>
        </authorList>
    </citation>
    <scope>NUCLEOTIDE SEQUENCE [LARGE SCALE GENOMIC DNA]</scope>
    <source>
        <strain evidence="3 4">OH2822_COT-296</strain>
    </source>
</reference>
<sequence length="178" mass="18236">MRKLALTGAATLASAGLLLGIPQISHAETDQPSDGPSASSSSTPRPGPGKGPQHLDLSALAERLGVEESALKEAFEAIRPSAPSWSEKGQPPSAEAREQRHEELAKALAEKLGLDKATVSSALTEMHEARNREHAARLTSVLEQAVTDGTLTQTEADAVAKAAAAGLVGPAGPGGGRR</sequence>
<dbReference type="AlphaFoldDB" id="A0A3P1X037"/>
<feature type="region of interest" description="Disordered" evidence="1">
    <location>
        <begin position="77"/>
        <end position="101"/>
    </location>
</feature>
<gene>
    <name evidence="3" type="ORF">EII35_00105</name>
</gene>
<feature type="region of interest" description="Disordered" evidence="1">
    <location>
        <begin position="23"/>
        <end position="55"/>
    </location>
</feature>
<accession>A0A3P1X037</accession>
<evidence type="ECO:0000256" key="2">
    <source>
        <dbReference type="SAM" id="SignalP"/>
    </source>
</evidence>
<comment type="caution">
    <text evidence="3">The sequence shown here is derived from an EMBL/GenBank/DDBJ whole genome shotgun (WGS) entry which is preliminary data.</text>
</comment>
<dbReference type="Proteomes" id="UP000280935">
    <property type="component" value="Unassembled WGS sequence"/>
</dbReference>
<keyword evidence="2" id="KW-0732">Signal</keyword>